<evidence type="ECO:0008006" key="3">
    <source>
        <dbReference type="Google" id="ProtNLM"/>
    </source>
</evidence>
<gene>
    <name evidence="1" type="ORF">VITU9109_06795</name>
</gene>
<proteinExistence type="predicted"/>
<comment type="caution">
    <text evidence="1">The sequence shown here is derived from an EMBL/GenBank/DDBJ whole genome shotgun (WGS) entry which is preliminary data.</text>
</comment>
<accession>A0ABP2LKY9</accession>
<sequence>MRFTTEYAVITYIIQKLKVFIVTILQQRVFWKNKKDQHNVLVNRKSLEGMIVYA</sequence>
<protein>
    <recommendedName>
        <fullName evidence="3">Transposase</fullName>
    </recommendedName>
</protein>
<name>A0ABP2LKY9_9VIBR</name>
<evidence type="ECO:0000313" key="1">
    <source>
        <dbReference type="EMBL" id="EGU54896.1"/>
    </source>
</evidence>
<dbReference type="EMBL" id="AFWI01000150">
    <property type="protein sequence ID" value="EGU54896.1"/>
    <property type="molecule type" value="Genomic_DNA"/>
</dbReference>
<reference evidence="1 2" key="1">
    <citation type="journal article" date="2012" name="Int. J. Syst. Evol. Microbiol.">
        <title>Vibrio caribbeanicus sp. nov., isolated from the marine sponge Scleritoderma cyanea.</title>
        <authorList>
            <person name="Hoffmann M."/>
            <person name="Monday S.R."/>
            <person name="Allard M.W."/>
            <person name="Strain E.A."/>
            <person name="Whittaker P."/>
            <person name="Naum M."/>
            <person name="McCarthy P.J."/>
            <person name="Lopez J.V."/>
            <person name="Fischer M."/>
            <person name="Brown E.W."/>
        </authorList>
    </citation>
    <scope>NUCLEOTIDE SEQUENCE [LARGE SCALE GENOMIC DNA]</scope>
    <source>
        <strain evidence="1 2">ATCC 19109</strain>
    </source>
</reference>
<organism evidence="1 2">
    <name type="scientific">Vibrio tubiashii ATCC 19109</name>
    <dbReference type="NCBI Taxonomy" id="1051646"/>
    <lineage>
        <taxon>Bacteria</taxon>
        <taxon>Pseudomonadati</taxon>
        <taxon>Pseudomonadota</taxon>
        <taxon>Gammaproteobacteria</taxon>
        <taxon>Vibrionales</taxon>
        <taxon>Vibrionaceae</taxon>
        <taxon>Vibrio</taxon>
        <taxon>Vibrio oreintalis group</taxon>
    </lineage>
</organism>
<evidence type="ECO:0000313" key="2">
    <source>
        <dbReference type="Proteomes" id="UP000003836"/>
    </source>
</evidence>
<keyword evidence="2" id="KW-1185">Reference proteome</keyword>
<dbReference type="Proteomes" id="UP000003836">
    <property type="component" value="Unassembled WGS sequence"/>
</dbReference>